<evidence type="ECO:0000313" key="5">
    <source>
        <dbReference type="EMBL" id="RWS10400.1"/>
    </source>
</evidence>
<keyword evidence="2" id="KW-1015">Disulfide bond</keyword>
<dbReference type="InterPro" id="IPR002350">
    <property type="entry name" value="Kazal_dom"/>
</dbReference>
<dbReference type="PANTHER" id="PTHR13866:SF14">
    <property type="entry name" value="BM-40"/>
    <property type="match status" value="1"/>
</dbReference>
<dbReference type="SUPFAM" id="SSF100895">
    <property type="entry name" value="Kazal-type serine protease inhibitors"/>
    <property type="match status" value="2"/>
</dbReference>
<dbReference type="GO" id="GO:0005509">
    <property type="term" value="F:calcium ion binding"/>
    <property type="evidence" value="ECO:0007669"/>
    <property type="project" value="TreeGrafter"/>
</dbReference>
<evidence type="ECO:0000256" key="2">
    <source>
        <dbReference type="ARBA" id="ARBA00023157"/>
    </source>
</evidence>
<evidence type="ECO:0000256" key="1">
    <source>
        <dbReference type="ARBA" id="ARBA00022729"/>
    </source>
</evidence>
<keyword evidence="3" id="KW-0325">Glycoprotein</keyword>
<dbReference type="Proteomes" id="UP000285301">
    <property type="component" value="Unassembled WGS sequence"/>
</dbReference>
<feature type="domain" description="Kazal-like" evidence="4">
    <location>
        <begin position="108"/>
        <end position="149"/>
    </location>
</feature>
<dbReference type="SMART" id="SM00280">
    <property type="entry name" value="KAZAL"/>
    <property type="match status" value="2"/>
</dbReference>
<dbReference type="PANTHER" id="PTHR13866">
    <property type="entry name" value="SPARC OSTEONECTIN"/>
    <property type="match status" value="1"/>
</dbReference>
<dbReference type="CDD" id="cd00104">
    <property type="entry name" value="KAZAL_FS"/>
    <property type="match status" value="2"/>
</dbReference>
<protein>
    <submittedName>
        <fullName evidence="5">Agrin-like protein</fullName>
    </submittedName>
</protein>
<dbReference type="AlphaFoldDB" id="A0A443R532"/>
<dbReference type="GO" id="GO:0050840">
    <property type="term" value="F:extracellular matrix binding"/>
    <property type="evidence" value="ECO:0007669"/>
    <property type="project" value="TreeGrafter"/>
</dbReference>
<sequence length="257" mass="29301">MALFQYTLQQITGYHNFREKNKYRGNQIINPCNQLRCEFGGVCIESITNIQPLKIKRGECICPDRCEDYFIDASNDLRKNNFQIIAAHVMDERLKSQEKSSIIRQLPPAMDGPICGSDGKDYINLCELRKIACREKRQIDVLYWGKCDPCEGEVCQEPGVCTLDENRKPVCNCNLACVDGLKDDHERNETAAAAAEVCASDGHTYNNECYLKLKSCEARKKLKIFSYGKCVQGIRSHLHSYLSACLHTKQTILFNRK</sequence>
<feature type="domain" description="Kazal-like" evidence="4">
    <location>
        <begin position="197"/>
        <end position="232"/>
    </location>
</feature>
<organism evidence="5 6">
    <name type="scientific">Dinothrombium tinctorium</name>
    <dbReference type="NCBI Taxonomy" id="1965070"/>
    <lineage>
        <taxon>Eukaryota</taxon>
        <taxon>Metazoa</taxon>
        <taxon>Ecdysozoa</taxon>
        <taxon>Arthropoda</taxon>
        <taxon>Chelicerata</taxon>
        <taxon>Arachnida</taxon>
        <taxon>Acari</taxon>
        <taxon>Acariformes</taxon>
        <taxon>Trombidiformes</taxon>
        <taxon>Prostigmata</taxon>
        <taxon>Anystina</taxon>
        <taxon>Parasitengona</taxon>
        <taxon>Trombidioidea</taxon>
        <taxon>Trombidiidae</taxon>
        <taxon>Dinothrombium</taxon>
    </lineage>
</organism>
<gene>
    <name evidence="5" type="ORF">B4U79_18085</name>
</gene>
<dbReference type="Gene3D" id="3.30.60.30">
    <property type="match status" value="2"/>
</dbReference>
<evidence type="ECO:0000259" key="4">
    <source>
        <dbReference type="PROSITE" id="PS51465"/>
    </source>
</evidence>
<dbReference type="PROSITE" id="PS51465">
    <property type="entry name" value="KAZAL_2"/>
    <property type="match status" value="2"/>
</dbReference>
<accession>A0A443R532</accession>
<dbReference type="EMBL" id="NCKU01002108">
    <property type="protein sequence ID" value="RWS10400.1"/>
    <property type="molecule type" value="Genomic_DNA"/>
</dbReference>
<reference evidence="5 6" key="1">
    <citation type="journal article" date="2018" name="Gigascience">
        <title>Genomes of trombidid mites reveal novel predicted allergens and laterally-transferred genes associated with secondary metabolism.</title>
        <authorList>
            <person name="Dong X."/>
            <person name="Chaisiri K."/>
            <person name="Xia D."/>
            <person name="Armstrong S.D."/>
            <person name="Fang Y."/>
            <person name="Donnelly M.J."/>
            <person name="Kadowaki T."/>
            <person name="McGarry J.W."/>
            <person name="Darby A.C."/>
            <person name="Makepeace B.L."/>
        </authorList>
    </citation>
    <scope>NUCLEOTIDE SEQUENCE [LARGE SCALE GENOMIC DNA]</scope>
    <source>
        <strain evidence="5">UoL-WK</strain>
    </source>
</reference>
<keyword evidence="1" id="KW-0732">Signal</keyword>
<dbReference type="GO" id="GO:0005518">
    <property type="term" value="F:collagen binding"/>
    <property type="evidence" value="ECO:0007669"/>
    <property type="project" value="TreeGrafter"/>
</dbReference>
<proteinExistence type="predicted"/>
<evidence type="ECO:0000313" key="6">
    <source>
        <dbReference type="Proteomes" id="UP000285301"/>
    </source>
</evidence>
<dbReference type="InterPro" id="IPR036058">
    <property type="entry name" value="Kazal_dom_sf"/>
</dbReference>
<dbReference type="Pfam" id="PF07648">
    <property type="entry name" value="Kazal_2"/>
    <property type="match status" value="2"/>
</dbReference>
<name>A0A443R532_9ACAR</name>
<dbReference type="GO" id="GO:0005615">
    <property type="term" value="C:extracellular space"/>
    <property type="evidence" value="ECO:0007669"/>
    <property type="project" value="TreeGrafter"/>
</dbReference>
<comment type="caution">
    <text evidence="5">The sequence shown here is derived from an EMBL/GenBank/DDBJ whole genome shotgun (WGS) entry which is preliminary data.</text>
</comment>
<dbReference type="STRING" id="1965070.A0A443R532"/>
<keyword evidence="6" id="KW-1185">Reference proteome</keyword>
<dbReference type="OrthoDB" id="88467at2759"/>
<evidence type="ECO:0000256" key="3">
    <source>
        <dbReference type="ARBA" id="ARBA00023180"/>
    </source>
</evidence>